<dbReference type="RefSeq" id="WP_106874478.1">
    <property type="nucleotide sequence ID" value="NZ_CP027845.1"/>
</dbReference>
<feature type="transmembrane region" description="Helical" evidence="6">
    <location>
        <begin position="12"/>
        <end position="37"/>
    </location>
</feature>
<comment type="subcellular location">
    <subcellularLocation>
        <location evidence="1">Membrane</location>
        <topology evidence="1">Multi-pass membrane protein</topology>
    </subcellularLocation>
</comment>
<keyword evidence="8" id="KW-1185">Reference proteome</keyword>
<evidence type="ECO:0000256" key="6">
    <source>
        <dbReference type="SAM" id="Phobius"/>
    </source>
</evidence>
<dbReference type="EMBL" id="CP027845">
    <property type="protein sequence ID" value="AVP87622.1"/>
    <property type="molecule type" value="Genomic_DNA"/>
</dbReference>
<feature type="transmembrane region" description="Helical" evidence="6">
    <location>
        <begin position="240"/>
        <end position="263"/>
    </location>
</feature>
<comment type="similarity">
    <text evidence="2">Belongs to the autoinducer-2 exporter (AI-2E) (TC 2.A.86) family.</text>
</comment>
<feature type="transmembrane region" description="Helical" evidence="6">
    <location>
        <begin position="147"/>
        <end position="168"/>
    </location>
</feature>
<evidence type="ECO:0000256" key="1">
    <source>
        <dbReference type="ARBA" id="ARBA00004141"/>
    </source>
</evidence>
<evidence type="ECO:0000256" key="2">
    <source>
        <dbReference type="ARBA" id="ARBA00009773"/>
    </source>
</evidence>
<keyword evidence="5 6" id="KW-0472">Membrane</keyword>
<keyword evidence="4 6" id="KW-1133">Transmembrane helix</keyword>
<name>A0A2P1P8M0_9RICK</name>
<dbReference type="Pfam" id="PF01594">
    <property type="entry name" value="AI-2E_transport"/>
    <property type="match status" value="1"/>
</dbReference>
<gene>
    <name evidence="7" type="ORF">phytr_6810</name>
</gene>
<protein>
    <submittedName>
        <fullName evidence="7">Permease PerM-like protein</fullName>
    </submittedName>
</protein>
<evidence type="ECO:0000313" key="8">
    <source>
        <dbReference type="Proteomes" id="UP000241762"/>
    </source>
</evidence>
<feature type="transmembrane region" description="Helical" evidence="6">
    <location>
        <begin position="300"/>
        <end position="323"/>
    </location>
</feature>
<evidence type="ECO:0000256" key="5">
    <source>
        <dbReference type="ARBA" id="ARBA00023136"/>
    </source>
</evidence>
<evidence type="ECO:0000313" key="7">
    <source>
        <dbReference type="EMBL" id="AVP87622.1"/>
    </source>
</evidence>
<evidence type="ECO:0000256" key="4">
    <source>
        <dbReference type="ARBA" id="ARBA00022989"/>
    </source>
</evidence>
<accession>A0A2P1P8M0</accession>
<organism evidence="7 8">
    <name type="scientific">Candidatus Phycorickettsia trachydisci</name>
    <dbReference type="NCBI Taxonomy" id="2115978"/>
    <lineage>
        <taxon>Bacteria</taxon>
        <taxon>Pseudomonadati</taxon>
        <taxon>Pseudomonadota</taxon>
        <taxon>Alphaproteobacteria</taxon>
        <taxon>Rickettsiales</taxon>
        <taxon>Rickettsiaceae</taxon>
        <taxon>Candidatus Phycorickettsia</taxon>
    </lineage>
</organism>
<dbReference type="InterPro" id="IPR002549">
    <property type="entry name" value="AI-2E-like"/>
</dbReference>
<dbReference type="Proteomes" id="UP000241762">
    <property type="component" value="Chromosome"/>
</dbReference>
<proteinExistence type="inferred from homology"/>
<sequence length="343" mass="38756">MVKIKSIYSVSFLVLLALGLYLFWHIALMMAISYFLASVLEPLISAFASKMRYRNMAFFFIFSFFWSLVITLVLKIIPVIYSQSIIFIYKIPQYNSYLQQSIVPMLEKQIGTLDPEIATRVSDFVRTISNGLLSQIPSFIGNIWQSAMAIVNLIVLFILLPITNFYFIKDYDLIRGFIKQTIAGLNESVQFFIKDCVKVFTEFAVGQFEVCVVMILYYSFFLSFAGIDLSLVLGMISGILVAAPLVGITVSLFLSVLATLFQFGIDYHLAYVVTIYFIGQILEGYIVAPKIIGDKMGLHPVVMIFTLMAWWHILGMYGLFIGLPLTSIAKDLINNLNASAKHL</sequence>
<dbReference type="AlphaFoldDB" id="A0A2P1P8M0"/>
<dbReference type="OrthoDB" id="5792512at2"/>
<dbReference type="GO" id="GO:0016020">
    <property type="term" value="C:membrane"/>
    <property type="evidence" value="ECO:0007669"/>
    <property type="project" value="UniProtKB-SubCell"/>
</dbReference>
<feature type="transmembrane region" description="Helical" evidence="6">
    <location>
        <begin position="269"/>
        <end position="288"/>
    </location>
</feature>
<reference evidence="7 8" key="1">
    <citation type="submission" date="2018-03" db="EMBL/GenBank/DDBJ databases">
        <title>A gene transfer event suggests a long-term partnership between eustigmatophyte algae and a novel lineage of endosymbiotic bacteria.</title>
        <authorList>
            <person name="Yurchenko T."/>
            <person name="Sevcikova T."/>
            <person name="Pribyl P."/>
            <person name="El Karkouri K."/>
            <person name="Klimes V."/>
            <person name="Amaral R."/>
            <person name="Zbrankova V."/>
            <person name="Kim E."/>
            <person name="Raoult D."/>
            <person name="Santos L.M.A."/>
            <person name="Elias M."/>
        </authorList>
    </citation>
    <scope>NUCLEOTIDE SEQUENCE [LARGE SCALE GENOMIC DNA]</scope>
    <source>
        <strain evidence="7">CCALA 838</strain>
    </source>
</reference>
<feature type="transmembrane region" description="Helical" evidence="6">
    <location>
        <begin position="57"/>
        <end position="81"/>
    </location>
</feature>
<evidence type="ECO:0000256" key="3">
    <source>
        <dbReference type="ARBA" id="ARBA00022692"/>
    </source>
</evidence>
<keyword evidence="3 6" id="KW-0812">Transmembrane</keyword>
<dbReference type="KEGG" id="ptc:phytr_6810"/>